<sequence>MTMLFCVSLLKIDRDLLAQKRINSGLGCKSHHRELIQSPARTNSIGTMKPCVLLVLLVLFAAVIIEDTAGQSVARASCSCCGNACSSDHGACSCNGCSCSAADHPRKKRAPFSSVSMTS</sequence>
<evidence type="ECO:0000313" key="2">
    <source>
        <dbReference type="RefSeq" id="XP_013403638.1"/>
    </source>
</evidence>
<name>A0A1S3J053_LINAN</name>
<evidence type="ECO:0000313" key="1">
    <source>
        <dbReference type="Proteomes" id="UP000085678"/>
    </source>
</evidence>
<dbReference type="KEGG" id="lak:106168922"/>
<dbReference type="Proteomes" id="UP000085678">
    <property type="component" value="Unplaced"/>
</dbReference>
<keyword evidence="1" id="KW-1185">Reference proteome</keyword>
<proteinExistence type="predicted"/>
<dbReference type="GeneID" id="106168922"/>
<protein>
    <submittedName>
        <fullName evidence="2">Uncharacterized protein LOC106168922</fullName>
    </submittedName>
</protein>
<organism evidence="1 2">
    <name type="scientific">Lingula anatina</name>
    <name type="common">Brachiopod</name>
    <name type="synonym">Lingula unguis</name>
    <dbReference type="NCBI Taxonomy" id="7574"/>
    <lineage>
        <taxon>Eukaryota</taxon>
        <taxon>Metazoa</taxon>
        <taxon>Spiralia</taxon>
        <taxon>Lophotrochozoa</taxon>
        <taxon>Brachiopoda</taxon>
        <taxon>Linguliformea</taxon>
        <taxon>Lingulata</taxon>
        <taxon>Lingulida</taxon>
        <taxon>Linguloidea</taxon>
        <taxon>Lingulidae</taxon>
        <taxon>Lingula</taxon>
    </lineage>
</organism>
<reference evidence="2" key="1">
    <citation type="submission" date="2025-08" db="UniProtKB">
        <authorList>
            <consortium name="RefSeq"/>
        </authorList>
    </citation>
    <scope>IDENTIFICATION</scope>
    <source>
        <tissue evidence="2">Gonads</tissue>
    </source>
</reference>
<dbReference type="InParanoid" id="A0A1S3J053"/>
<dbReference type="AlphaFoldDB" id="A0A1S3J053"/>
<dbReference type="RefSeq" id="XP_013403638.1">
    <property type="nucleotide sequence ID" value="XM_013548184.1"/>
</dbReference>
<gene>
    <name evidence="2" type="primary">LOC106168922</name>
</gene>
<accession>A0A1S3J053</accession>